<dbReference type="PROSITE" id="PS00758">
    <property type="entry name" value="ARGE_DAPE_CPG2_1"/>
    <property type="match status" value="1"/>
</dbReference>
<evidence type="ECO:0000256" key="3">
    <source>
        <dbReference type="ARBA" id="ARBA00011738"/>
    </source>
</evidence>
<dbReference type="RefSeq" id="WP_144348320.1">
    <property type="nucleotide sequence ID" value="NZ_VMKP01000004.1"/>
</dbReference>
<feature type="binding site" evidence="15">
    <location>
        <position position="105"/>
    </location>
    <ligand>
        <name>Zn(2+)</name>
        <dbReference type="ChEBI" id="CHEBI:29105"/>
        <label>2</label>
    </ligand>
</feature>
<dbReference type="GO" id="GO:0009014">
    <property type="term" value="F:succinyl-diaminopimelate desuccinylase activity"/>
    <property type="evidence" value="ECO:0007669"/>
    <property type="project" value="UniProtKB-UniRule"/>
</dbReference>
<evidence type="ECO:0000256" key="10">
    <source>
        <dbReference type="ARBA" id="ARBA00022915"/>
    </source>
</evidence>
<dbReference type="InterPro" id="IPR011650">
    <property type="entry name" value="Peptidase_M20_dimer"/>
</dbReference>
<comment type="function">
    <text evidence="15">Catalyzes the hydrolysis of N-succinyl-L,L-diaminopimelic acid (SDAP), forming succinate and LL-2,6-diaminopimelate (DAP), an intermediate involved in the bacterial biosynthesis of lysine and meso-diaminopimelic acid, an essential component of bacterial cell walls.</text>
</comment>
<evidence type="ECO:0000256" key="15">
    <source>
        <dbReference type="HAMAP-Rule" id="MF_01690"/>
    </source>
</evidence>
<evidence type="ECO:0000256" key="4">
    <source>
        <dbReference type="ARBA" id="ARBA00011921"/>
    </source>
</evidence>
<comment type="cofactor">
    <cofactor evidence="15">
        <name>Zn(2+)</name>
        <dbReference type="ChEBI" id="CHEBI:29105"/>
    </cofactor>
    <cofactor evidence="15">
        <name>Co(2+)</name>
        <dbReference type="ChEBI" id="CHEBI:48828"/>
    </cofactor>
    <text evidence="15">Binds 2 Zn(2+) or Co(2+) ions per subunit.</text>
</comment>
<dbReference type="SUPFAM" id="SSF53187">
    <property type="entry name" value="Zn-dependent exopeptidases"/>
    <property type="match status" value="1"/>
</dbReference>
<reference evidence="17 18" key="1">
    <citation type="submission" date="2019-07" db="EMBL/GenBank/DDBJ databases">
        <title>Reclasification of Spiribacter aquaticus.</title>
        <authorList>
            <person name="Leon M.J."/>
            <person name="Sanchez-Porro C."/>
            <person name="Ventosa A."/>
        </authorList>
    </citation>
    <scope>NUCLEOTIDE SEQUENCE [LARGE SCALE GENOMIC DNA]</scope>
    <source>
        <strain evidence="17 18">SP30</strain>
    </source>
</reference>
<evidence type="ECO:0000256" key="2">
    <source>
        <dbReference type="ARBA" id="ARBA00006746"/>
    </source>
</evidence>
<evidence type="ECO:0000256" key="11">
    <source>
        <dbReference type="ARBA" id="ARBA00023154"/>
    </source>
</evidence>
<feature type="active site" evidence="15">
    <location>
        <position position="74"/>
    </location>
</feature>
<dbReference type="GO" id="GO:0008777">
    <property type="term" value="F:acetylornithine deacetylase activity"/>
    <property type="evidence" value="ECO:0007669"/>
    <property type="project" value="TreeGrafter"/>
</dbReference>
<comment type="catalytic activity">
    <reaction evidence="14 15">
        <text>N-succinyl-(2S,6S)-2,6-diaminopimelate + H2O = (2S,6S)-2,6-diaminopimelate + succinate</text>
        <dbReference type="Rhea" id="RHEA:22608"/>
        <dbReference type="ChEBI" id="CHEBI:15377"/>
        <dbReference type="ChEBI" id="CHEBI:30031"/>
        <dbReference type="ChEBI" id="CHEBI:57609"/>
        <dbReference type="ChEBI" id="CHEBI:58087"/>
        <dbReference type="EC" id="3.5.1.18"/>
    </reaction>
</comment>
<comment type="caution">
    <text evidence="17">The sequence shown here is derived from an EMBL/GenBank/DDBJ whole genome shotgun (WGS) entry which is preliminary data.</text>
</comment>
<dbReference type="PANTHER" id="PTHR43808:SF31">
    <property type="entry name" value="N-ACETYL-L-CITRULLINE DEACETYLASE"/>
    <property type="match status" value="1"/>
</dbReference>
<evidence type="ECO:0000256" key="13">
    <source>
        <dbReference type="ARBA" id="ARBA00031891"/>
    </source>
</evidence>
<evidence type="ECO:0000256" key="1">
    <source>
        <dbReference type="ARBA" id="ARBA00005130"/>
    </source>
</evidence>
<feature type="domain" description="Peptidase M20 dimerisation" evidence="16">
    <location>
        <begin position="178"/>
        <end position="284"/>
    </location>
</feature>
<keyword evidence="10 15" id="KW-0220">Diaminopimelate biosynthesis</keyword>
<dbReference type="GO" id="GO:0008270">
    <property type="term" value="F:zinc ion binding"/>
    <property type="evidence" value="ECO:0007669"/>
    <property type="project" value="UniProtKB-UniRule"/>
</dbReference>
<evidence type="ECO:0000256" key="12">
    <source>
        <dbReference type="ARBA" id="ARBA00023285"/>
    </source>
</evidence>
<dbReference type="InterPro" id="IPR001261">
    <property type="entry name" value="ArgE/DapE_CS"/>
</dbReference>
<keyword evidence="6 15" id="KW-0028">Amino-acid biosynthesis</keyword>
<organism evidence="17 18">
    <name type="scientific">Spiribacter aquaticus</name>
    <dbReference type="NCBI Taxonomy" id="1935996"/>
    <lineage>
        <taxon>Bacteria</taxon>
        <taxon>Pseudomonadati</taxon>
        <taxon>Pseudomonadota</taxon>
        <taxon>Gammaproteobacteria</taxon>
        <taxon>Chromatiales</taxon>
        <taxon>Ectothiorhodospiraceae</taxon>
        <taxon>Spiribacter</taxon>
    </lineage>
</organism>
<feature type="binding site" evidence="15">
    <location>
        <position position="137"/>
    </location>
    <ligand>
        <name>Zn(2+)</name>
        <dbReference type="ChEBI" id="CHEBI:29105"/>
        <label>2</label>
    </ligand>
</feature>
<feature type="binding site" evidence="15">
    <location>
        <position position="165"/>
    </location>
    <ligand>
        <name>Zn(2+)</name>
        <dbReference type="ChEBI" id="CHEBI:29105"/>
        <label>1</label>
    </ligand>
</feature>
<gene>
    <name evidence="15 17" type="primary">dapE</name>
    <name evidence="17" type="ORF">FPL11_09040</name>
</gene>
<dbReference type="InterPro" id="IPR050072">
    <property type="entry name" value="Peptidase_M20A"/>
</dbReference>
<dbReference type="HAMAP" id="MF_01690">
    <property type="entry name" value="DapE"/>
    <property type="match status" value="1"/>
</dbReference>
<dbReference type="InterPro" id="IPR005941">
    <property type="entry name" value="DapE_proteobac"/>
</dbReference>
<comment type="pathway">
    <text evidence="1 15">Amino-acid biosynthesis; L-lysine biosynthesis via DAP pathway; LL-2,6-diaminopimelate from (S)-tetrahydrodipicolinate (succinylase route): step 3/3.</text>
</comment>
<dbReference type="EMBL" id="VMKP01000004">
    <property type="protein sequence ID" value="TVO63795.1"/>
    <property type="molecule type" value="Genomic_DNA"/>
</dbReference>
<feature type="binding site" evidence="15">
    <location>
        <position position="351"/>
    </location>
    <ligand>
        <name>Zn(2+)</name>
        <dbReference type="ChEBI" id="CHEBI:29105"/>
        <label>2</label>
    </ligand>
</feature>
<dbReference type="GO" id="GO:0006526">
    <property type="term" value="P:L-arginine biosynthetic process"/>
    <property type="evidence" value="ECO:0007669"/>
    <property type="project" value="TreeGrafter"/>
</dbReference>
<dbReference type="GO" id="GO:0009089">
    <property type="term" value="P:lysine biosynthetic process via diaminopimelate"/>
    <property type="evidence" value="ECO:0007669"/>
    <property type="project" value="UniProtKB-UniRule"/>
</dbReference>
<feature type="binding site" evidence="15">
    <location>
        <position position="72"/>
    </location>
    <ligand>
        <name>Zn(2+)</name>
        <dbReference type="ChEBI" id="CHEBI:29105"/>
        <label>1</label>
    </ligand>
</feature>
<keyword evidence="18" id="KW-1185">Reference proteome</keyword>
<evidence type="ECO:0000313" key="17">
    <source>
        <dbReference type="EMBL" id="TVO63795.1"/>
    </source>
</evidence>
<dbReference type="PROSITE" id="PS00759">
    <property type="entry name" value="ARGE_DAPE_CPG2_2"/>
    <property type="match status" value="1"/>
</dbReference>
<dbReference type="Pfam" id="PF07687">
    <property type="entry name" value="M20_dimer"/>
    <property type="match status" value="1"/>
</dbReference>
<evidence type="ECO:0000259" key="16">
    <source>
        <dbReference type="Pfam" id="PF07687"/>
    </source>
</evidence>
<keyword evidence="9 15" id="KW-0862">Zinc</keyword>
<evidence type="ECO:0000256" key="9">
    <source>
        <dbReference type="ARBA" id="ARBA00022833"/>
    </source>
</evidence>
<protein>
    <recommendedName>
        <fullName evidence="5 15">Succinyl-diaminopimelate desuccinylase</fullName>
        <shortName evidence="15">SDAP desuccinylase</shortName>
        <ecNumber evidence="4 15">3.5.1.18</ecNumber>
    </recommendedName>
    <alternativeName>
        <fullName evidence="13 15">N-succinyl-LL-2,6-diaminoheptanedioate amidohydrolase</fullName>
    </alternativeName>
</protein>
<accession>A0A557RF70</accession>
<dbReference type="InterPro" id="IPR036264">
    <property type="entry name" value="Bact_exopeptidase_dim_dom"/>
</dbReference>
<dbReference type="EC" id="3.5.1.18" evidence="4 15"/>
<sequence>MASEVSTQQAIALTEALVARASVTPEDAGCQTLVAEHLAAAGFAIEWLPRGPVSNLLAIRGDEGPVLLFLGHTDVVPAGPADAWTSPPFEPTRRDGHLYGRGSTDMKASVAAFVTACEAVAATTHMRIAVALTSDEEGPAQDGIRAIAPLIHERLSGIDWCLVGEPSSQTRLGDTVRVGRRGSLSGEITVTGHQGHVAYPAQADNPLHRLMPLMAELAATRWDDGTREFPPTGLQITGVGAATDAINVIPGQASARFNLRYSPASTAEGLQQRIHSMADAHAPGATVDWKHSAAPFSSEPGALRRAIEAVITDRSGTPPGADTAGGTSDGRFIAPLGAEVVEFGPVNQSIHQIDERVALEAIGQLAEDYAAIIQRLDQPGRPRD</sequence>
<dbReference type="GO" id="GO:0050897">
    <property type="term" value="F:cobalt ion binding"/>
    <property type="evidence" value="ECO:0007669"/>
    <property type="project" value="UniProtKB-UniRule"/>
</dbReference>
<name>A0A557RF70_9GAMM</name>
<keyword evidence="11 15" id="KW-0457">Lysine biosynthesis</keyword>
<dbReference type="NCBIfam" id="NF009557">
    <property type="entry name" value="PRK13009.1"/>
    <property type="match status" value="1"/>
</dbReference>
<dbReference type="InterPro" id="IPR002933">
    <property type="entry name" value="Peptidase_M20"/>
</dbReference>
<evidence type="ECO:0000256" key="14">
    <source>
        <dbReference type="ARBA" id="ARBA00051301"/>
    </source>
</evidence>
<evidence type="ECO:0000256" key="7">
    <source>
        <dbReference type="ARBA" id="ARBA00022723"/>
    </source>
</evidence>
<dbReference type="Proteomes" id="UP000316688">
    <property type="component" value="Unassembled WGS sequence"/>
</dbReference>
<dbReference type="UniPathway" id="UPA00034">
    <property type="reaction ID" value="UER00021"/>
</dbReference>
<keyword evidence="12 15" id="KW-0170">Cobalt</keyword>
<comment type="subunit">
    <text evidence="3 15">Homodimer.</text>
</comment>
<dbReference type="Gene3D" id="3.40.630.10">
    <property type="entry name" value="Zn peptidases"/>
    <property type="match status" value="2"/>
</dbReference>
<dbReference type="AlphaFoldDB" id="A0A557RF70"/>
<dbReference type="CDD" id="cd03891">
    <property type="entry name" value="M20_DapE_proteobac"/>
    <property type="match status" value="1"/>
</dbReference>
<keyword evidence="7 15" id="KW-0479">Metal-binding</keyword>
<evidence type="ECO:0000256" key="5">
    <source>
        <dbReference type="ARBA" id="ARBA00022391"/>
    </source>
</evidence>
<dbReference type="Pfam" id="PF01546">
    <property type="entry name" value="Peptidase_M20"/>
    <property type="match status" value="1"/>
</dbReference>
<evidence type="ECO:0000256" key="8">
    <source>
        <dbReference type="ARBA" id="ARBA00022801"/>
    </source>
</evidence>
<dbReference type="SUPFAM" id="SSF55031">
    <property type="entry name" value="Bacterial exopeptidase dimerisation domain"/>
    <property type="match status" value="1"/>
</dbReference>
<dbReference type="NCBIfam" id="TIGR01246">
    <property type="entry name" value="dapE_proteo"/>
    <property type="match status" value="1"/>
</dbReference>
<dbReference type="GO" id="GO:0019877">
    <property type="term" value="P:diaminopimelate biosynthetic process"/>
    <property type="evidence" value="ECO:0007669"/>
    <property type="project" value="UniProtKB-UniRule"/>
</dbReference>
<comment type="similarity">
    <text evidence="2 15">Belongs to the peptidase M20A family. DapE subfamily.</text>
</comment>
<proteinExistence type="inferred from homology"/>
<evidence type="ECO:0000313" key="18">
    <source>
        <dbReference type="Proteomes" id="UP000316688"/>
    </source>
</evidence>
<keyword evidence="8 15" id="KW-0378">Hydrolase</keyword>
<dbReference type="PANTHER" id="PTHR43808">
    <property type="entry name" value="ACETYLORNITHINE DEACETYLASE"/>
    <property type="match status" value="1"/>
</dbReference>
<evidence type="ECO:0000256" key="6">
    <source>
        <dbReference type="ARBA" id="ARBA00022605"/>
    </source>
</evidence>
<feature type="active site" description="Proton acceptor" evidence="15">
    <location>
        <position position="136"/>
    </location>
</feature>
<feature type="binding site" evidence="15">
    <location>
        <position position="105"/>
    </location>
    <ligand>
        <name>Zn(2+)</name>
        <dbReference type="ChEBI" id="CHEBI:29105"/>
        <label>1</label>
    </ligand>
</feature>